<accession>A0ABV6A403</accession>
<keyword evidence="2" id="KW-0378">Hydrolase</keyword>
<dbReference type="InterPro" id="IPR000639">
    <property type="entry name" value="Epox_hydrolase-like"/>
</dbReference>
<dbReference type="PRINTS" id="PR00111">
    <property type="entry name" value="ABHYDROLASE"/>
</dbReference>
<reference evidence="2 3" key="1">
    <citation type="submission" date="2024-09" db="EMBL/GenBank/DDBJ databases">
        <authorList>
            <person name="Sun Q."/>
            <person name="Mori K."/>
        </authorList>
    </citation>
    <scope>NUCLEOTIDE SEQUENCE [LARGE SCALE GENOMIC DNA]</scope>
    <source>
        <strain evidence="2 3">TBRC 7907</strain>
    </source>
</reference>
<dbReference type="InterPro" id="IPR000073">
    <property type="entry name" value="AB_hydrolase_1"/>
</dbReference>
<proteinExistence type="predicted"/>
<dbReference type="SUPFAM" id="SSF53474">
    <property type="entry name" value="alpha/beta-Hydrolases"/>
    <property type="match status" value="1"/>
</dbReference>
<feature type="domain" description="AB hydrolase-1" evidence="1">
    <location>
        <begin position="10"/>
        <end position="240"/>
    </location>
</feature>
<dbReference type="PANTHER" id="PTHR43798">
    <property type="entry name" value="MONOACYLGLYCEROL LIPASE"/>
    <property type="match status" value="1"/>
</dbReference>
<name>A0ABV6A403_9PSEU</name>
<sequence>MSVNDTEYRPALVLLHAFPLDSRMWDAVRAPLEAHFTVITPDQRGLGARPLGTAPVPSLDVVAADVLALLDSMGLERVVLGGISMGGYVAMSLLRQAPGLVEKLILVDTKAVADTAQQRAGRFAMAERVEAEGTGWVADAVLDGLIGASTHADRPDAVRAARALIDAQSAEGIAWAQRAMAARPDSTELLRGLAVPTLVVVGEQDSLTPPSAARDMVDALPDASLAVLPASGHLTPIERPREFAKIVLDWLT</sequence>
<evidence type="ECO:0000313" key="3">
    <source>
        <dbReference type="Proteomes" id="UP001589693"/>
    </source>
</evidence>
<dbReference type="Proteomes" id="UP001589693">
    <property type="component" value="Unassembled WGS sequence"/>
</dbReference>
<evidence type="ECO:0000259" key="1">
    <source>
        <dbReference type="Pfam" id="PF00561"/>
    </source>
</evidence>
<gene>
    <name evidence="2" type="ORF">ACFFQA_28495</name>
</gene>
<organism evidence="2 3">
    <name type="scientific">Allokutzneria oryzae</name>
    <dbReference type="NCBI Taxonomy" id="1378989"/>
    <lineage>
        <taxon>Bacteria</taxon>
        <taxon>Bacillati</taxon>
        <taxon>Actinomycetota</taxon>
        <taxon>Actinomycetes</taxon>
        <taxon>Pseudonocardiales</taxon>
        <taxon>Pseudonocardiaceae</taxon>
        <taxon>Allokutzneria</taxon>
    </lineage>
</organism>
<dbReference type="RefSeq" id="WP_377858872.1">
    <property type="nucleotide sequence ID" value="NZ_JBHLZU010000026.1"/>
</dbReference>
<evidence type="ECO:0000313" key="2">
    <source>
        <dbReference type="EMBL" id="MFB9907892.1"/>
    </source>
</evidence>
<dbReference type="InterPro" id="IPR050266">
    <property type="entry name" value="AB_hydrolase_sf"/>
</dbReference>
<dbReference type="EMBL" id="JBHLZU010000026">
    <property type="protein sequence ID" value="MFB9907892.1"/>
    <property type="molecule type" value="Genomic_DNA"/>
</dbReference>
<comment type="caution">
    <text evidence="2">The sequence shown here is derived from an EMBL/GenBank/DDBJ whole genome shotgun (WGS) entry which is preliminary data.</text>
</comment>
<dbReference type="PRINTS" id="PR00412">
    <property type="entry name" value="EPOXHYDRLASE"/>
</dbReference>
<dbReference type="InterPro" id="IPR029058">
    <property type="entry name" value="AB_hydrolase_fold"/>
</dbReference>
<dbReference type="Gene3D" id="3.40.50.1820">
    <property type="entry name" value="alpha/beta hydrolase"/>
    <property type="match status" value="1"/>
</dbReference>
<keyword evidence="3" id="KW-1185">Reference proteome</keyword>
<dbReference type="GO" id="GO:0016787">
    <property type="term" value="F:hydrolase activity"/>
    <property type="evidence" value="ECO:0007669"/>
    <property type="project" value="UniProtKB-KW"/>
</dbReference>
<protein>
    <submittedName>
        <fullName evidence="2">Alpha/beta fold hydrolase</fullName>
    </submittedName>
</protein>
<dbReference type="Pfam" id="PF00561">
    <property type="entry name" value="Abhydrolase_1"/>
    <property type="match status" value="1"/>
</dbReference>